<dbReference type="AlphaFoldDB" id="A0A087U7V3"/>
<keyword evidence="4" id="KW-0067">ATP-binding</keyword>
<dbReference type="GO" id="GO:0007200">
    <property type="term" value="P:phospholipase C-activating G protein-coupled receptor signaling pathway"/>
    <property type="evidence" value="ECO:0007669"/>
    <property type="project" value="InterPro"/>
</dbReference>
<dbReference type="InterPro" id="IPR016064">
    <property type="entry name" value="NAD/diacylglycerol_kinase_sf"/>
</dbReference>
<dbReference type="SUPFAM" id="SSF111331">
    <property type="entry name" value="NAD kinase/diacylglycerol kinase-like"/>
    <property type="match status" value="1"/>
</dbReference>
<dbReference type="InterPro" id="IPR037607">
    <property type="entry name" value="DGK"/>
</dbReference>
<dbReference type="PANTHER" id="PTHR11255:SF109">
    <property type="entry name" value="DIACYLGLYCEROL KINASE ETA"/>
    <property type="match status" value="1"/>
</dbReference>
<dbReference type="GO" id="GO:0004143">
    <property type="term" value="F:ATP-dependent diacylglycerol kinase activity"/>
    <property type="evidence" value="ECO:0007669"/>
    <property type="project" value="InterPro"/>
</dbReference>
<name>A0A087U7V3_STEMI</name>
<dbReference type="Proteomes" id="UP000054359">
    <property type="component" value="Unassembled WGS sequence"/>
</dbReference>
<gene>
    <name evidence="6" type="ORF">X975_11081</name>
</gene>
<evidence type="ECO:0000256" key="2">
    <source>
        <dbReference type="ARBA" id="ARBA00022741"/>
    </source>
</evidence>
<dbReference type="Gene3D" id="1.10.150.50">
    <property type="entry name" value="Transcription Factor, Ets-1"/>
    <property type="match status" value="1"/>
</dbReference>
<dbReference type="EMBL" id="KK118615">
    <property type="protein sequence ID" value="KFM73442.1"/>
    <property type="molecule type" value="Genomic_DNA"/>
</dbReference>
<feature type="domain" description="SAM" evidence="5">
    <location>
        <begin position="370"/>
        <end position="433"/>
    </location>
</feature>
<organism evidence="6 7">
    <name type="scientific">Stegodyphus mimosarum</name>
    <name type="common">African social velvet spider</name>
    <dbReference type="NCBI Taxonomy" id="407821"/>
    <lineage>
        <taxon>Eukaryota</taxon>
        <taxon>Metazoa</taxon>
        <taxon>Ecdysozoa</taxon>
        <taxon>Arthropoda</taxon>
        <taxon>Chelicerata</taxon>
        <taxon>Arachnida</taxon>
        <taxon>Araneae</taxon>
        <taxon>Araneomorphae</taxon>
        <taxon>Entelegynae</taxon>
        <taxon>Eresoidea</taxon>
        <taxon>Eresidae</taxon>
        <taxon>Stegodyphus</taxon>
    </lineage>
</organism>
<evidence type="ECO:0000313" key="7">
    <source>
        <dbReference type="Proteomes" id="UP000054359"/>
    </source>
</evidence>
<protein>
    <submittedName>
        <fullName evidence="6">Diacylglycerol kinase eta</fullName>
    </submittedName>
</protein>
<proteinExistence type="predicted"/>
<sequence>MWYGVLGGKELLHRTFRNLEQRVHLECDGRRIPLPSLQGIVVLNIPSYGGGSNFWGGTKEDDVFYAPAFDDKILEVVAVFGTVQMAASRVINLQHHRIAQCRSVKIIIMGDEGVPVQVDGEAWIQPPGYICIVHKNRTQVLCRNRQLETSMKMLHEKRNPNRCMQVGPLSDEEIQLVAPFAEAVLSLIRSIKITAISHSAVEQELLPIALQVANCIEKLYPGGKIAEGNVTRQILTDLVFAVRHLLQEVSNFLREKGEEIQMGDELEDRLTLSCSHVEKELRKCFENQGWIYFHSDEEPVSQDQKRYYRGLFKLKFRSKQAKSKGTDTSCQGSEGCNNTNTPCEGSGCGTPTEAAGSLCGDPLESSVLTWGTSEVALWLESIQMGEYKDSFISHDIQGPELLHLERRDLKELGVTKVGHIKRLLQAIKDITSHSIGRKLALL</sequence>
<dbReference type="GO" id="GO:0005886">
    <property type="term" value="C:plasma membrane"/>
    <property type="evidence" value="ECO:0007669"/>
    <property type="project" value="TreeGrafter"/>
</dbReference>
<dbReference type="Pfam" id="PF22944">
    <property type="entry name" value="DGKD_4H"/>
    <property type="match status" value="1"/>
</dbReference>
<dbReference type="FunFam" id="1.10.150.50:FF:000021">
    <property type="entry name" value="Diacylglycerol kinase"/>
    <property type="match status" value="1"/>
</dbReference>
<accession>A0A087U7V3</accession>
<dbReference type="PROSITE" id="PS50105">
    <property type="entry name" value="SAM_DOMAIN"/>
    <property type="match status" value="1"/>
</dbReference>
<dbReference type="InterPro" id="IPR000756">
    <property type="entry name" value="Diacylglycerol_kin_accessory"/>
</dbReference>
<keyword evidence="2" id="KW-0547">Nucleotide-binding</keyword>
<evidence type="ECO:0000256" key="1">
    <source>
        <dbReference type="ARBA" id="ARBA00022679"/>
    </source>
</evidence>
<reference evidence="6 7" key="1">
    <citation type="submission" date="2013-11" db="EMBL/GenBank/DDBJ databases">
        <title>Genome sequencing of Stegodyphus mimosarum.</title>
        <authorList>
            <person name="Bechsgaard J."/>
        </authorList>
    </citation>
    <scope>NUCLEOTIDE SEQUENCE [LARGE SCALE GENOMIC DNA]</scope>
</reference>
<dbReference type="Pfam" id="PF00536">
    <property type="entry name" value="SAM_1"/>
    <property type="match status" value="1"/>
</dbReference>
<evidence type="ECO:0000313" key="6">
    <source>
        <dbReference type="EMBL" id="KFM73442.1"/>
    </source>
</evidence>
<keyword evidence="1" id="KW-0808">Transferase</keyword>
<keyword evidence="7" id="KW-1185">Reference proteome</keyword>
<dbReference type="PANTHER" id="PTHR11255">
    <property type="entry name" value="DIACYLGLYCEROL KINASE"/>
    <property type="match status" value="1"/>
</dbReference>
<dbReference type="STRING" id="407821.A0A087U7V3"/>
<dbReference type="Gene3D" id="2.60.200.40">
    <property type="match status" value="1"/>
</dbReference>
<feature type="non-terminal residue" evidence="6">
    <location>
        <position position="442"/>
    </location>
</feature>
<dbReference type="InterPro" id="IPR054474">
    <property type="entry name" value="DGKD_4H"/>
</dbReference>
<dbReference type="SUPFAM" id="SSF47769">
    <property type="entry name" value="SAM/Pointed domain"/>
    <property type="match status" value="1"/>
</dbReference>
<evidence type="ECO:0000256" key="3">
    <source>
        <dbReference type="ARBA" id="ARBA00022777"/>
    </source>
</evidence>
<keyword evidence="3 6" id="KW-0418">Kinase</keyword>
<dbReference type="SMART" id="SM00454">
    <property type="entry name" value="SAM"/>
    <property type="match status" value="1"/>
</dbReference>
<dbReference type="InterPro" id="IPR001660">
    <property type="entry name" value="SAM"/>
</dbReference>
<dbReference type="SMART" id="SM00045">
    <property type="entry name" value="DAGKa"/>
    <property type="match status" value="1"/>
</dbReference>
<dbReference type="GO" id="GO:0005524">
    <property type="term" value="F:ATP binding"/>
    <property type="evidence" value="ECO:0007669"/>
    <property type="project" value="UniProtKB-KW"/>
</dbReference>
<dbReference type="OrthoDB" id="196165at2759"/>
<dbReference type="OMA" id="NIPTNFW"/>
<dbReference type="InterPro" id="IPR013761">
    <property type="entry name" value="SAM/pointed_sf"/>
</dbReference>
<evidence type="ECO:0000256" key="4">
    <source>
        <dbReference type="ARBA" id="ARBA00022840"/>
    </source>
</evidence>
<evidence type="ECO:0000259" key="5">
    <source>
        <dbReference type="PROSITE" id="PS50105"/>
    </source>
</evidence>
<dbReference type="Pfam" id="PF00609">
    <property type="entry name" value="DAGK_acc"/>
    <property type="match status" value="1"/>
</dbReference>
<dbReference type="FunFam" id="2.60.200.40:FF:000038">
    <property type="entry name" value="Diacylglycerol kinase, delta"/>
    <property type="match status" value="1"/>
</dbReference>